<dbReference type="EMBL" id="OX596093">
    <property type="protein sequence ID" value="CAN0567202.1"/>
    <property type="molecule type" value="Genomic_DNA"/>
</dbReference>
<accession>A0AC60A9V9</accession>
<name>A0AC60A9V9_RANTA</name>
<dbReference type="Proteomes" id="UP001162501">
    <property type="component" value="Chromosome 9"/>
</dbReference>
<protein>
    <submittedName>
        <fullName evidence="1">Uncharacterized protein</fullName>
    </submittedName>
</protein>
<evidence type="ECO:0000313" key="2">
    <source>
        <dbReference type="Proteomes" id="UP001162501"/>
    </source>
</evidence>
<gene>
    <name evidence="1" type="ORF">MRATA1EN22A_LOCUS27600</name>
</gene>
<reference evidence="1" key="1">
    <citation type="submission" date="2023-05" db="EMBL/GenBank/DDBJ databases">
        <authorList>
            <consortium name="ELIXIR-Norway"/>
        </authorList>
    </citation>
    <scope>NUCLEOTIDE SEQUENCE</scope>
</reference>
<organism evidence="1 2">
    <name type="scientific">Rangifer tarandus platyrhynchus</name>
    <name type="common">Svalbard reindeer</name>
    <dbReference type="NCBI Taxonomy" id="3082113"/>
    <lineage>
        <taxon>Eukaryota</taxon>
        <taxon>Metazoa</taxon>
        <taxon>Chordata</taxon>
        <taxon>Craniata</taxon>
        <taxon>Vertebrata</taxon>
        <taxon>Euteleostomi</taxon>
        <taxon>Mammalia</taxon>
        <taxon>Eutheria</taxon>
        <taxon>Laurasiatheria</taxon>
        <taxon>Artiodactyla</taxon>
        <taxon>Ruminantia</taxon>
        <taxon>Pecora</taxon>
        <taxon>Cervidae</taxon>
        <taxon>Odocoileinae</taxon>
        <taxon>Rangifer</taxon>
    </lineage>
</organism>
<evidence type="ECO:0000313" key="1">
    <source>
        <dbReference type="EMBL" id="CAN0567202.1"/>
    </source>
</evidence>
<reference evidence="1" key="2">
    <citation type="submission" date="2025-03" db="EMBL/GenBank/DDBJ databases">
        <authorList>
            <consortium name="ELIXIR-Norway"/>
            <consortium name="Elixir Norway"/>
        </authorList>
    </citation>
    <scope>NUCLEOTIDE SEQUENCE</scope>
</reference>
<proteinExistence type="predicted"/>
<sequence length="177" mass="19453">MHAGPLQSCPALCNPLDCGLPGFRVSGLLQARTLQRVCRHWLPCAPGFRVSGLLQARTLLRIGRHWLPHPPRALYCLLPWPPTPLRTWCCRNPCDPSSPTTSTPGPHRGKPKSSRAASGANPVGDPHAEVEIEPQLKPRGGVAKEEDPKPSPQLYKLQIKSTRSTRQTVSTEYIKGH</sequence>